<accession>A0AAN7YR84</accession>
<dbReference type="EMBL" id="JAVRRL010000036">
    <property type="protein sequence ID" value="KAK5111752.1"/>
    <property type="molecule type" value="Genomic_DNA"/>
</dbReference>
<comment type="caution">
    <text evidence="2">The sequence shown here is derived from an EMBL/GenBank/DDBJ whole genome shotgun (WGS) entry which is preliminary data.</text>
</comment>
<dbReference type="Proteomes" id="UP001310890">
    <property type="component" value="Unassembled WGS sequence"/>
</dbReference>
<evidence type="ECO:0000256" key="1">
    <source>
        <dbReference type="SAM" id="SignalP"/>
    </source>
</evidence>
<protein>
    <submittedName>
        <fullName evidence="2">Uncharacterized protein</fullName>
    </submittedName>
</protein>
<feature type="chain" id="PRO_5042915567" evidence="1">
    <location>
        <begin position="19"/>
        <end position="189"/>
    </location>
</feature>
<keyword evidence="1" id="KW-0732">Signal</keyword>
<name>A0AAN7YR84_9PEZI</name>
<gene>
    <name evidence="2" type="ORF">LTR62_004672</name>
</gene>
<proteinExistence type="predicted"/>
<organism evidence="2 3">
    <name type="scientific">Meristemomyces frigidus</name>
    <dbReference type="NCBI Taxonomy" id="1508187"/>
    <lineage>
        <taxon>Eukaryota</taxon>
        <taxon>Fungi</taxon>
        <taxon>Dikarya</taxon>
        <taxon>Ascomycota</taxon>
        <taxon>Pezizomycotina</taxon>
        <taxon>Dothideomycetes</taxon>
        <taxon>Dothideomycetidae</taxon>
        <taxon>Mycosphaerellales</taxon>
        <taxon>Teratosphaeriaceae</taxon>
        <taxon>Meristemomyces</taxon>
    </lineage>
</organism>
<sequence>MLFSTIFSFAATAAFATASAIPQRKAALEARQADEATAIITALYAEIQQYTGAINATAASVSLLSPLDEQTAAASDFQSNVTAITAAVNAAKAQTDALAPTSKMIKRQTDTALAGLVENLLLEVSGALNNIIASLGLTSLLGSLNPLVSSLSALLLSLETVVDNLLAVVKQLLDGLLTGLSVGLAGLVL</sequence>
<evidence type="ECO:0000313" key="2">
    <source>
        <dbReference type="EMBL" id="KAK5111752.1"/>
    </source>
</evidence>
<feature type="signal peptide" evidence="1">
    <location>
        <begin position="1"/>
        <end position="18"/>
    </location>
</feature>
<reference evidence="2" key="1">
    <citation type="submission" date="2023-08" db="EMBL/GenBank/DDBJ databases">
        <title>Black Yeasts Isolated from many extreme environments.</title>
        <authorList>
            <person name="Coleine C."/>
            <person name="Stajich J.E."/>
            <person name="Selbmann L."/>
        </authorList>
    </citation>
    <scope>NUCLEOTIDE SEQUENCE</scope>
    <source>
        <strain evidence="2">CCFEE 5401</strain>
    </source>
</reference>
<evidence type="ECO:0000313" key="3">
    <source>
        <dbReference type="Proteomes" id="UP001310890"/>
    </source>
</evidence>
<dbReference type="AlphaFoldDB" id="A0AAN7YR84"/>